<gene>
    <name evidence="6" type="ORF">HD593_006351</name>
</gene>
<feature type="domain" description="Solute-binding protein family 5" evidence="5">
    <location>
        <begin position="56"/>
        <end position="142"/>
    </location>
</feature>
<sequence>MTCLPGPVTERTGQDERQLTLATPRDLVAGPEDPYYAHQTLRVWEPLVTVDDKLRPVPALAASWAYSMVQPPKAFTGSGGFAGKPIGTGPYTLASWTRGQQAVLTANPRYHGATPACDTIVVRVIPDANARVAALRAGEVDGLIDKGALPAGTATPGAGFLPPVFGDLADPGIHAAHDPARTREPVAAAGAPARPVTILTSSAGTGEPADGRVHATVSRRVPLSRVTAWPPGGRCRAGGRSPGRCGLAAPRTGPARCASTCEVASSSTRTGASPAAPARWPGAAAARPTASAAQVLGDRAVKEAGVHDFHGDVAAIELEMIRQPGRVLRRQVHAEAGRRGLRRVRTARATSSSPTNPRAGQGRKPRLRLAP</sequence>
<dbReference type="GO" id="GO:0015833">
    <property type="term" value="P:peptide transport"/>
    <property type="evidence" value="ECO:0007669"/>
    <property type="project" value="TreeGrafter"/>
</dbReference>
<protein>
    <recommendedName>
        <fullName evidence="5">Solute-binding protein family 5 domain-containing protein</fullName>
    </recommendedName>
</protein>
<comment type="similarity">
    <text evidence="1">Belongs to the bacterial solute-binding protein 5 family.</text>
</comment>
<feature type="compositionally biased region" description="Basic residues" evidence="4">
    <location>
        <begin position="361"/>
        <end position="371"/>
    </location>
</feature>
<evidence type="ECO:0000259" key="5">
    <source>
        <dbReference type="Pfam" id="PF00496"/>
    </source>
</evidence>
<dbReference type="EMBL" id="JACHMI010000001">
    <property type="protein sequence ID" value="MBB6551556.1"/>
    <property type="molecule type" value="Genomic_DNA"/>
</dbReference>
<dbReference type="Pfam" id="PF00496">
    <property type="entry name" value="SBP_bac_5"/>
    <property type="match status" value="1"/>
</dbReference>
<keyword evidence="2" id="KW-0813">Transport</keyword>
<name>A0A7X0NY71_9ACTN</name>
<dbReference type="AlphaFoldDB" id="A0A7X0NY71"/>
<dbReference type="SUPFAM" id="SSF53850">
    <property type="entry name" value="Periplasmic binding protein-like II"/>
    <property type="match status" value="1"/>
</dbReference>
<comment type="caution">
    <text evidence="6">The sequence shown here is derived from an EMBL/GenBank/DDBJ whole genome shotgun (WGS) entry which is preliminary data.</text>
</comment>
<feature type="region of interest" description="Disordered" evidence="4">
    <location>
        <begin position="332"/>
        <end position="371"/>
    </location>
</feature>
<dbReference type="RefSeq" id="WP_185105606.1">
    <property type="nucleotide sequence ID" value="NZ_JACHMI010000001.1"/>
</dbReference>
<organism evidence="6 7">
    <name type="scientific">Nonomuraea rubra</name>
    <dbReference type="NCBI Taxonomy" id="46180"/>
    <lineage>
        <taxon>Bacteria</taxon>
        <taxon>Bacillati</taxon>
        <taxon>Actinomycetota</taxon>
        <taxon>Actinomycetes</taxon>
        <taxon>Streptosporangiales</taxon>
        <taxon>Streptosporangiaceae</taxon>
        <taxon>Nonomuraea</taxon>
    </lineage>
</organism>
<dbReference type="InterPro" id="IPR039424">
    <property type="entry name" value="SBP_5"/>
</dbReference>
<proteinExistence type="inferred from homology"/>
<evidence type="ECO:0000256" key="3">
    <source>
        <dbReference type="ARBA" id="ARBA00022729"/>
    </source>
</evidence>
<keyword evidence="7" id="KW-1185">Reference proteome</keyword>
<evidence type="ECO:0000313" key="7">
    <source>
        <dbReference type="Proteomes" id="UP000565579"/>
    </source>
</evidence>
<dbReference type="Gene3D" id="3.40.190.10">
    <property type="entry name" value="Periplasmic binding protein-like II"/>
    <property type="match status" value="1"/>
</dbReference>
<evidence type="ECO:0000256" key="2">
    <source>
        <dbReference type="ARBA" id="ARBA00022448"/>
    </source>
</evidence>
<dbReference type="InterPro" id="IPR000914">
    <property type="entry name" value="SBP_5_dom"/>
</dbReference>
<dbReference type="PANTHER" id="PTHR30290:SF9">
    <property type="entry name" value="OLIGOPEPTIDE-BINDING PROTEIN APPA"/>
    <property type="match status" value="1"/>
</dbReference>
<keyword evidence="3" id="KW-0732">Signal</keyword>
<evidence type="ECO:0000256" key="4">
    <source>
        <dbReference type="SAM" id="MobiDB-lite"/>
    </source>
</evidence>
<dbReference type="Proteomes" id="UP000565579">
    <property type="component" value="Unassembled WGS sequence"/>
</dbReference>
<evidence type="ECO:0000313" key="6">
    <source>
        <dbReference type="EMBL" id="MBB6551556.1"/>
    </source>
</evidence>
<reference evidence="6 7" key="1">
    <citation type="submission" date="2020-08" db="EMBL/GenBank/DDBJ databases">
        <title>Sequencing the genomes of 1000 actinobacteria strains.</title>
        <authorList>
            <person name="Klenk H.-P."/>
        </authorList>
    </citation>
    <scope>NUCLEOTIDE SEQUENCE [LARGE SCALE GENOMIC DNA]</scope>
    <source>
        <strain evidence="6 7">DSM 43768</strain>
    </source>
</reference>
<dbReference type="PANTHER" id="PTHR30290">
    <property type="entry name" value="PERIPLASMIC BINDING COMPONENT OF ABC TRANSPORTER"/>
    <property type="match status" value="1"/>
</dbReference>
<accession>A0A7X0NY71</accession>
<dbReference type="GO" id="GO:1904680">
    <property type="term" value="F:peptide transmembrane transporter activity"/>
    <property type="evidence" value="ECO:0007669"/>
    <property type="project" value="TreeGrafter"/>
</dbReference>
<evidence type="ECO:0000256" key="1">
    <source>
        <dbReference type="ARBA" id="ARBA00005695"/>
    </source>
</evidence>